<dbReference type="Gene3D" id="2.115.10.20">
    <property type="entry name" value="Glycosyl hydrolase domain, family 43"/>
    <property type="match status" value="2"/>
</dbReference>
<proteinExistence type="predicted"/>
<dbReference type="SUPFAM" id="SSF75005">
    <property type="entry name" value="Arabinanase/levansucrase/invertase"/>
    <property type="match status" value="2"/>
</dbReference>
<sequence length="289" mass="32109">MTPNVIRVPSGGYRMYYTGLGPGRRDPDGLGYILSAYSTDTRIWQKDAGVRVDLFLPHASARTLCPDVIPLSDGRWRMYFEARSPDRPTVILSALSEDGLRWTAEDGVRFGDDNWSYGTPRVIYVESASGESIRFRMYFHRYTYPLRSGLDAGNHIISAVSSDGLEFCEELGVRISQETERETFSVYAPEIVRLGDGSYRMYYSGWSDALRGGVFTATSADGLDWCKAVEPCIELGDQWDSDMVSEPCIIGLEDGRARLFYEACDDGGNYRILSATSISGPPAITAEVS</sequence>
<dbReference type="InterPro" id="IPR023296">
    <property type="entry name" value="Glyco_hydro_beta-prop_sf"/>
</dbReference>
<gene>
    <name evidence="1" type="ORF">METZ01_LOCUS231110</name>
</gene>
<organism evidence="1">
    <name type="scientific">marine metagenome</name>
    <dbReference type="NCBI Taxonomy" id="408172"/>
    <lineage>
        <taxon>unclassified sequences</taxon>
        <taxon>metagenomes</taxon>
        <taxon>ecological metagenomes</taxon>
    </lineage>
</organism>
<evidence type="ECO:0008006" key="2">
    <source>
        <dbReference type="Google" id="ProtNLM"/>
    </source>
</evidence>
<reference evidence="1" key="1">
    <citation type="submission" date="2018-05" db="EMBL/GenBank/DDBJ databases">
        <authorList>
            <person name="Lanie J.A."/>
            <person name="Ng W.-L."/>
            <person name="Kazmierczak K.M."/>
            <person name="Andrzejewski T.M."/>
            <person name="Davidsen T.M."/>
            <person name="Wayne K.J."/>
            <person name="Tettelin H."/>
            <person name="Glass J.I."/>
            <person name="Rusch D."/>
            <person name="Podicherti R."/>
            <person name="Tsui H.-C.T."/>
            <person name="Winkler M.E."/>
        </authorList>
    </citation>
    <scope>NUCLEOTIDE SEQUENCE</scope>
</reference>
<dbReference type="AlphaFoldDB" id="A0A382GT18"/>
<dbReference type="EMBL" id="UINC01057280">
    <property type="protein sequence ID" value="SVB78256.1"/>
    <property type="molecule type" value="Genomic_DNA"/>
</dbReference>
<accession>A0A382GT18</accession>
<dbReference type="PANTHER" id="PTHR35279:SF1">
    <property type="entry name" value="ARABINANASE_LEVANSUCRASE_INVERTASE"/>
    <property type="match status" value="1"/>
</dbReference>
<evidence type="ECO:0000313" key="1">
    <source>
        <dbReference type="EMBL" id="SVB78256.1"/>
    </source>
</evidence>
<protein>
    <recommendedName>
        <fullName evidence="2">Glycosyl hydrolase family 32 N-terminal domain-containing protein</fullName>
    </recommendedName>
</protein>
<name>A0A382GT18_9ZZZZ</name>
<dbReference type="PANTHER" id="PTHR35279">
    <property type="match status" value="1"/>
</dbReference>